<dbReference type="CDD" id="cd00060">
    <property type="entry name" value="FHA"/>
    <property type="match status" value="1"/>
</dbReference>
<proteinExistence type="predicted"/>
<dbReference type="RefSeq" id="WP_161820885.1">
    <property type="nucleotide sequence ID" value="NZ_LSRS01000001.1"/>
</dbReference>
<dbReference type="InterPro" id="IPR050923">
    <property type="entry name" value="Cell_Proc_Reg/RNA_Proc"/>
</dbReference>
<accession>A0A9D2WSW6</accession>
<organism evidence="3 4">
    <name type="scientific">Sporotomaculum syntrophicum</name>
    <dbReference type="NCBI Taxonomy" id="182264"/>
    <lineage>
        <taxon>Bacteria</taxon>
        <taxon>Bacillati</taxon>
        <taxon>Bacillota</taxon>
        <taxon>Clostridia</taxon>
        <taxon>Eubacteriales</taxon>
        <taxon>Desulfallaceae</taxon>
        <taxon>Sporotomaculum</taxon>
    </lineage>
</organism>
<reference evidence="3" key="1">
    <citation type="submission" date="2016-02" db="EMBL/GenBank/DDBJ databases">
        <title>Draft Genome Sequence of Sporotomaculum syntrophicum Strain FB, a Syntrophic Benzoate Degrader.</title>
        <authorList>
            <person name="Nobu M.K."/>
            <person name="Narihiro T."/>
            <person name="Qiu Y.-L."/>
            <person name="Ohashi A."/>
            <person name="Liu W.-T."/>
            <person name="Yuji S."/>
        </authorList>
    </citation>
    <scope>NUCLEOTIDE SEQUENCE</scope>
    <source>
        <strain evidence="3">FB</strain>
    </source>
</reference>
<dbReference type="EMBL" id="LSRS01000001">
    <property type="protein sequence ID" value="KAF1086764.1"/>
    <property type="molecule type" value="Genomic_DNA"/>
</dbReference>
<dbReference type="SUPFAM" id="SSF49879">
    <property type="entry name" value="SMAD/FHA domain"/>
    <property type="match status" value="1"/>
</dbReference>
<dbReference type="PROSITE" id="PS50006">
    <property type="entry name" value="FHA_DOMAIN"/>
    <property type="match status" value="1"/>
</dbReference>
<evidence type="ECO:0000259" key="2">
    <source>
        <dbReference type="PROSITE" id="PS50006"/>
    </source>
</evidence>
<dbReference type="OrthoDB" id="9816434at2"/>
<keyword evidence="1" id="KW-0812">Transmembrane</keyword>
<dbReference type="Proteomes" id="UP000798488">
    <property type="component" value="Unassembled WGS sequence"/>
</dbReference>
<dbReference type="Pfam" id="PF00498">
    <property type="entry name" value="FHA"/>
    <property type="match status" value="1"/>
</dbReference>
<dbReference type="SMART" id="SM00240">
    <property type="entry name" value="FHA"/>
    <property type="match status" value="1"/>
</dbReference>
<dbReference type="InterPro" id="IPR008984">
    <property type="entry name" value="SMAD_FHA_dom_sf"/>
</dbReference>
<keyword evidence="1" id="KW-1133">Transmembrane helix</keyword>
<dbReference type="Gene3D" id="2.60.200.20">
    <property type="match status" value="1"/>
</dbReference>
<name>A0A9D2WSW6_9FIRM</name>
<sequence>MDIILFVLRTSFTVLIYVFICIVLTYLIKDLHNTAKHQKTAHAFTLDDGEQIYLPAATERNGPGLLRVESAPQEYALEGLEFALDRELKLGRGPQNEIILPDRFASNNHARLYNRDGQYWLEDLGSKNGTYLNGKPLAETTVLANGDQIRIGEIIFKFVRWGYEVESDHRVRPGAPEE</sequence>
<evidence type="ECO:0000313" key="3">
    <source>
        <dbReference type="EMBL" id="KAF1086764.1"/>
    </source>
</evidence>
<protein>
    <submittedName>
        <fullName evidence="3">FHA domain-containing protein FhaB</fullName>
    </submittedName>
</protein>
<feature type="transmembrane region" description="Helical" evidence="1">
    <location>
        <begin position="6"/>
        <end position="28"/>
    </location>
</feature>
<keyword evidence="4" id="KW-1185">Reference proteome</keyword>
<feature type="domain" description="FHA" evidence="2">
    <location>
        <begin position="88"/>
        <end position="137"/>
    </location>
</feature>
<comment type="caution">
    <text evidence="3">The sequence shown here is derived from an EMBL/GenBank/DDBJ whole genome shotgun (WGS) entry which is preliminary data.</text>
</comment>
<dbReference type="PANTHER" id="PTHR23308">
    <property type="entry name" value="NUCLEAR INHIBITOR OF PROTEIN PHOSPHATASE-1"/>
    <property type="match status" value="1"/>
</dbReference>
<keyword evidence="1" id="KW-0472">Membrane</keyword>
<dbReference type="AlphaFoldDB" id="A0A9D2WSW6"/>
<gene>
    <name evidence="3" type="primary">fhaB</name>
    <name evidence="3" type="ORF">SPSYN_00483</name>
</gene>
<dbReference type="InterPro" id="IPR000253">
    <property type="entry name" value="FHA_dom"/>
</dbReference>
<evidence type="ECO:0000256" key="1">
    <source>
        <dbReference type="SAM" id="Phobius"/>
    </source>
</evidence>
<evidence type="ECO:0000313" key="4">
    <source>
        <dbReference type="Proteomes" id="UP000798488"/>
    </source>
</evidence>